<dbReference type="Gene3D" id="1.10.287.380">
    <property type="entry name" value="Valyl-tRNA synthetase, C-terminal domain"/>
    <property type="match status" value="1"/>
</dbReference>
<comment type="caution">
    <text evidence="7">The sequence shown here is derived from an EMBL/GenBank/DDBJ whole genome shotgun (WGS) entry which is preliminary data.</text>
</comment>
<evidence type="ECO:0000256" key="3">
    <source>
        <dbReference type="ARBA" id="ARBA00022840"/>
    </source>
</evidence>
<evidence type="ECO:0000259" key="6">
    <source>
        <dbReference type="PROSITE" id="PS50893"/>
    </source>
</evidence>
<dbReference type="InterPro" id="IPR003593">
    <property type="entry name" value="AAA+_ATPase"/>
</dbReference>
<keyword evidence="8" id="KW-1185">Reference proteome</keyword>
<dbReference type="SUPFAM" id="SSF52540">
    <property type="entry name" value="P-loop containing nucleoside triphosphate hydrolases"/>
    <property type="match status" value="2"/>
</dbReference>
<feature type="compositionally biased region" description="Basic and acidic residues" evidence="5">
    <location>
        <begin position="551"/>
        <end position="571"/>
    </location>
</feature>
<feature type="region of interest" description="Disordered" evidence="5">
    <location>
        <begin position="541"/>
        <end position="575"/>
    </location>
</feature>
<dbReference type="AlphaFoldDB" id="A0A4Y7R6D4"/>
<evidence type="ECO:0000313" key="8">
    <source>
        <dbReference type="Proteomes" id="UP000298324"/>
    </source>
</evidence>
<evidence type="ECO:0000256" key="1">
    <source>
        <dbReference type="ARBA" id="ARBA00022737"/>
    </source>
</evidence>
<evidence type="ECO:0000256" key="5">
    <source>
        <dbReference type="SAM" id="MobiDB-lite"/>
    </source>
</evidence>
<accession>A0A4Y7R6D4</accession>
<dbReference type="FunFam" id="3.40.50.300:FF:000309">
    <property type="entry name" value="ABC transporter ATP-binding protein"/>
    <property type="match status" value="1"/>
</dbReference>
<evidence type="ECO:0000313" key="7">
    <source>
        <dbReference type="EMBL" id="TEB04505.1"/>
    </source>
</evidence>
<dbReference type="InterPro" id="IPR027417">
    <property type="entry name" value="P-loop_NTPase"/>
</dbReference>
<feature type="domain" description="ABC transporter" evidence="6">
    <location>
        <begin position="329"/>
        <end position="542"/>
    </location>
</feature>
<dbReference type="Proteomes" id="UP000298324">
    <property type="component" value="Unassembled WGS sequence"/>
</dbReference>
<feature type="coiled-coil region" evidence="4">
    <location>
        <begin position="248"/>
        <end position="302"/>
    </location>
</feature>
<gene>
    <name evidence="7" type="primary">yheS</name>
    <name evidence="7" type="ORF">Psch_03265</name>
</gene>
<dbReference type="PANTHER" id="PTHR42855:SF2">
    <property type="entry name" value="DRUG RESISTANCE ABC TRANSPORTER,ATP-BINDING PROTEIN"/>
    <property type="match status" value="1"/>
</dbReference>
<dbReference type="Pfam" id="PF16326">
    <property type="entry name" value="ABC_tran_CTD"/>
    <property type="match status" value="1"/>
</dbReference>
<dbReference type="InterPro" id="IPR051309">
    <property type="entry name" value="ABCF_ATPase"/>
</dbReference>
<dbReference type="GO" id="GO:0016887">
    <property type="term" value="F:ATP hydrolysis activity"/>
    <property type="evidence" value="ECO:0007669"/>
    <property type="project" value="InterPro"/>
</dbReference>
<evidence type="ECO:0000256" key="4">
    <source>
        <dbReference type="SAM" id="Coils"/>
    </source>
</evidence>
<dbReference type="PROSITE" id="PS00211">
    <property type="entry name" value="ABC_TRANSPORTER_1"/>
    <property type="match status" value="2"/>
</dbReference>
<name>A0A4Y7R6D4_9FIRM</name>
<dbReference type="FunFam" id="3.40.50.300:FF:000011">
    <property type="entry name" value="Putative ABC transporter ATP-binding component"/>
    <property type="match status" value="1"/>
</dbReference>
<dbReference type="SMART" id="SM00382">
    <property type="entry name" value="AAA"/>
    <property type="match status" value="2"/>
</dbReference>
<sequence length="639" mass="72450">MVLLQAVQIAKSFGAHKVFSGLSLTVQEGEKAGIVGVNGAGKSTLLKILTGHLAPDTGEVTRVRDLSLSYLAQGGGLDSEKSIWNEMLTVFTPLIDMEKQIRDMEKQMEDASPVDESVNRQLLENYDNLSALYKSRGGFTYEASIRSVLSGLKFSDMDLATPVNTLSGGQKTRLALARCLLGEPDLLILDEPTNYLDMDNLAWLEQYLQSYRGAVLVVSHDRYFLDALAKVIYELTPAGLTRYTGNYSAFIQQKAVLLEQQLKNYTRQQSEIARQEEFIRRNMAAKDTTKRAQSRLKSLEKMERLERPGQERRVALSFNVVRPSGMEVLKVQNLGVGYTDLTLAHGLDFQINRGERVALVGPNGIGKSTLLKTIAGLLPSLEGQVTLGSHVQIGYYDQEQQGLSGDKQVLHELWDRYPSLDEVDIRTVLGRFLFRGDEVKKYVRDLSGGEKSRLTLAALMLQKANLLLLDEPTNHLDLPAKEVLEEALDGYPGAILFVSHDRYFINKTATRVLELTTDGLSSYLGNYDYYLFKKSEREQLENENRCTSAEPAREESAEKKQYLQKKEEERQKRMRRRRVEDLEQAIADLEENISRLEAELFLPEVYQDYQACRKRQEEIEEARRQLNDHMEKWLSLVEG</sequence>
<dbReference type="InterPro" id="IPR032524">
    <property type="entry name" value="ABC_tran_C"/>
</dbReference>
<keyword evidence="4" id="KW-0175">Coiled coil</keyword>
<dbReference type="InterPro" id="IPR003439">
    <property type="entry name" value="ABC_transporter-like_ATP-bd"/>
</dbReference>
<dbReference type="EMBL" id="QFGA01000003">
    <property type="protein sequence ID" value="TEB04505.1"/>
    <property type="molecule type" value="Genomic_DNA"/>
</dbReference>
<dbReference type="GO" id="GO:0005524">
    <property type="term" value="F:ATP binding"/>
    <property type="evidence" value="ECO:0007669"/>
    <property type="project" value="UniProtKB-KW"/>
</dbReference>
<keyword evidence="1" id="KW-0677">Repeat</keyword>
<dbReference type="CDD" id="cd03221">
    <property type="entry name" value="ABCF_EF-3"/>
    <property type="match status" value="2"/>
</dbReference>
<dbReference type="InterPro" id="IPR017871">
    <property type="entry name" value="ABC_transporter-like_CS"/>
</dbReference>
<dbReference type="RefSeq" id="WP_190258887.1">
    <property type="nucleotide sequence ID" value="NZ_QFGA01000003.1"/>
</dbReference>
<protein>
    <submittedName>
        <fullName evidence="7">Putative ABC transporter ATP-binding protein YheS</fullName>
    </submittedName>
</protein>
<keyword evidence="2" id="KW-0547">Nucleotide-binding</keyword>
<dbReference type="InterPro" id="IPR037118">
    <property type="entry name" value="Val-tRNA_synth_C_sf"/>
</dbReference>
<keyword evidence="3 7" id="KW-0067">ATP-binding</keyword>
<dbReference type="PANTHER" id="PTHR42855">
    <property type="entry name" value="ABC TRANSPORTER ATP-BINDING SUBUNIT"/>
    <property type="match status" value="1"/>
</dbReference>
<dbReference type="Pfam" id="PF12848">
    <property type="entry name" value="ABC_tran_Xtn"/>
    <property type="match status" value="1"/>
</dbReference>
<dbReference type="GO" id="GO:0003677">
    <property type="term" value="F:DNA binding"/>
    <property type="evidence" value="ECO:0007669"/>
    <property type="project" value="InterPro"/>
</dbReference>
<dbReference type="Pfam" id="PF00005">
    <property type="entry name" value="ABC_tran"/>
    <property type="match status" value="2"/>
</dbReference>
<organism evidence="7 8">
    <name type="scientific">Pelotomaculum schinkii</name>
    <dbReference type="NCBI Taxonomy" id="78350"/>
    <lineage>
        <taxon>Bacteria</taxon>
        <taxon>Bacillati</taxon>
        <taxon>Bacillota</taxon>
        <taxon>Clostridia</taxon>
        <taxon>Eubacteriales</taxon>
        <taxon>Desulfotomaculaceae</taxon>
        <taxon>Pelotomaculum</taxon>
    </lineage>
</organism>
<feature type="domain" description="ABC transporter" evidence="6">
    <location>
        <begin position="4"/>
        <end position="262"/>
    </location>
</feature>
<dbReference type="PROSITE" id="PS50893">
    <property type="entry name" value="ABC_TRANSPORTER_2"/>
    <property type="match status" value="2"/>
</dbReference>
<reference evidence="7 8" key="1">
    <citation type="journal article" date="2018" name="Environ. Microbiol.">
        <title>Novel energy conservation strategies and behaviour of Pelotomaculum schinkii driving syntrophic propionate catabolism.</title>
        <authorList>
            <person name="Hidalgo-Ahumada C.A.P."/>
            <person name="Nobu M.K."/>
            <person name="Narihiro T."/>
            <person name="Tamaki H."/>
            <person name="Liu W.T."/>
            <person name="Kamagata Y."/>
            <person name="Stams A.J.M."/>
            <person name="Imachi H."/>
            <person name="Sousa D.Z."/>
        </authorList>
    </citation>
    <scope>NUCLEOTIDE SEQUENCE [LARGE SCALE GENOMIC DNA]</scope>
    <source>
        <strain evidence="7 8">HH</strain>
    </source>
</reference>
<dbReference type="InterPro" id="IPR032781">
    <property type="entry name" value="ABC_tran_Xtn"/>
</dbReference>
<proteinExistence type="predicted"/>
<evidence type="ECO:0000256" key="2">
    <source>
        <dbReference type="ARBA" id="ARBA00022741"/>
    </source>
</evidence>
<dbReference type="Gene3D" id="3.40.50.300">
    <property type="entry name" value="P-loop containing nucleotide triphosphate hydrolases"/>
    <property type="match status" value="2"/>
</dbReference>